<dbReference type="EMBL" id="JADKYU010001225">
    <property type="protein sequence ID" value="MBF4986464.1"/>
    <property type="molecule type" value="Genomic_DNA"/>
</dbReference>
<dbReference type="InterPro" id="IPR036116">
    <property type="entry name" value="FN3_sf"/>
</dbReference>
<accession>A0ABS0AAN8</accession>
<dbReference type="SUPFAM" id="SSF49265">
    <property type="entry name" value="Fibronectin type III"/>
    <property type="match status" value="1"/>
</dbReference>
<sequence length="116" mass="12091">TNDNDADGSPDNSILFAWAPDNSLGSVAPDEYEILLGDSPTTLVSLGTAPATITLPISINGFLYNTTYYWQVIPKNTAGSAANNPVWSFTTEAGSINAPDAVTTPTPADMATNVVI</sequence>
<comment type="caution">
    <text evidence="1">The sequence shown here is derived from an EMBL/GenBank/DDBJ whole genome shotgun (WGS) entry which is preliminary data.</text>
</comment>
<feature type="non-terminal residue" evidence="1">
    <location>
        <position position="116"/>
    </location>
</feature>
<gene>
    <name evidence="1" type="ORF">FNJ87_19855</name>
</gene>
<proteinExistence type="predicted"/>
<feature type="non-terminal residue" evidence="1">
    <location>
        <position position="1"/>
    </location>
</feature>
<dbReference type="Gene3D" id="2.60.40.10">
    <property type="entry name" value="Immunoglobulins"/>
    <property type="match status" value="1"/>
</dbReference>
<reference evidence="1 2" key="1">
    <citation type="submission" date="2020-11" db="EMBL/GenBank/DDBJ databases">
        <title>P. mediterranea TC4 genome.</title>
        <authorList>
            <person name="Molmeret M."/>
        </authorList>
    </citation>
    <scope>NUCLEOTIDE SEQUENCE [LARGE SCALE GENOMIC DNA]</scope>
    <source>
        <strain evidence="1 2">TC4</strain>
    </source>
</reference>
<keyword evidence="2" id="KW-1185">Reference proteome</keyword>
<protein>
    <recommendedName>
        <fullName evidence="3">Fibronectin type-III domain-containing protein</fullName>
    </recommendedName>
</protein>
<dbReference type="Proteomes" id="UP001194729">
    <property type="component" value="Unassembled WGS sequence"/>
</dbReference>
<evidence type="ECO:0008006" key="3">
    <source>
        <dbReference type="Google" id="ProtNLM"/>
    </source>
</evidence>
<dbReference type="InterPro" id="IPR013783">
    <property type="entry name" value="Ig-like_fold"/>
</dbReference>
<evidence type="ECO:0000313" key="1">
    <source>
        <dbReference type="EMBL" id="MBF4986464.1"/>
    </source>
</evidence>
<name>A0ABS0AAN8_9FLAO</name>
<organism evidence="1 2">
    <name type="scientific">Nonlabens mediterrranea</name>
    <dbReference type="NCBI Taxonomy" id="1419947"/>
    <lineage>
        <taxon>Bacteria</taxon>
        <taxon>Pseudomonadati</taxon>
        <taxon>Bacteroidota</taxon>
        <taxon>Flavobacteriia</taxon>
        <taxon>Flavobacteriales</taxon>
        <taxon>Flavobacteriaceae</taxon>
        <taxon>Nonlabens</taxon>
    </lineage>
</organism>
<evidence type="ECO:0000313" key="2">
    <source>
        <dbReference type="Proteomes" id="UP001194729"/>
    </source>
</evidence>